<accession>M4BJ38</accession>
<reference evidence="3" key="1">
    <citation type="journal article" date="2010" name="Science">
        <title>Signatures of adaptation to obligate biotrophy in the Hyaloperonospora arabidopsidis genome.</title>
        <authorList>
            <person name="Baxter L."/>
            <person name="Tripathy S."/>
            <person name="Ishaque N."/>
            <person name="Boot N."/>
            <person name="Cabral A."/>
            <person name="Kemen E."/>
            <person name="Thines M."/>
            <person name="Ah-Fong A."/>
            <person name="Anderson R."/>
            <person name="Badejoko W."/>
            <person name="Bittner-Eddy P."/>
            <person name="Boore J.L."/>
            <person name="Chibucos M.C."/>
            <person name="Coates M."/>
            <person name="Dehal P."/>
            <person name="Delehaunty K."/>
            <person name="Dong S."/>
            <person name="Downton P."/>
            <person name="Dumas B."/>
            <person name="Fabro G."/>
            <person name="Fronick C."/>
            <person name="Fuerstenberg S.I."/>
            <person name="Fulton L."/>
            <person name="Gaulin E."/>
            <person name="Govers F."/>
            <person name="Hughes L."/>
            <person name="Humphray S."/>
            <person name="Jiang R.H."/>
            <person name="Judelson H."/>
            <person name="Kamoun S."/>
            <person name="Kyung K."/>
            <person name="Meijer H."/>
            <person name="Minx P."/>
            <person name="Morris P."/>
            <person name="Nelson J."/>
            <person name="Phuntumart V."/>
            <person name="Qutob D."/>
            <person name="Rehmany A."/>
            <person name="Rougon-Cardoso A."/>
            <person name="Ryden P."/>
            <person name="Torto-Alalibo T."/>
            <person name="Studholme D."/>
            <person name="Wang Y."/>
            <person name="Win J."/>
            <person name="Wood J."/>
            <person name="Clifton S.W."/>
            <person name="Rogers J."/>
            <person name="Van den Ackerveken G."/>
            <person name="Jones J.D."/>
            <person name="McDowell J.M."/>
            <person name="Beynon J."/>
            <person name="Tyler B.M."/>
        </authorList>
    </citation>
    <scope>NUCLEOTIDE SEQUENCE [LARGE SCALE GENOMIC DNA]</scope>
    <source>
        <strain evidence="3">Emoy2</strain>
    </source>
</reference>
<proteinExistence type="predicted"/>
<evidence type="ECO:0000313" key="2">
    <source>
        <dbReference type="EnsemblProtists" id="HpaP806415"/>
    </source>
</evidence>
<name>M4BJ38_HYAAE</name>
<dbReference type="HOGENOM" id="CLU_3000526_0_0_1"/>
<dbReference type="EMBL" id="JH598312">
    <property type="status" value="NOT_ANNOTATED_CDS"/>
    <property type="molecule type" value="Genomic_DNA"/>
</dbReference>
<keyword evidence="3" id="KW-1185">Reference proteome</keyword>
<evidence type="ECO:0000313" key="3">
    <source>
        <dbReference type="Proteomes" id="UP000011713"/>
    </source>
</evidence>
<sequence length="57" mass="6367">MLHDNGLEEASGARTPIGEDSNNSQDESVKLSDKHHDAGRIYRTQCTECPEKPTLQR</sequence>
<feature type="region of interest" description="Disordered" evidence="1">
    <location>
        <begin position="1"/>
        <end position="57"/>
    </location>
</feature>
<feature type="compositionally biased region" description="Basic and acidic residues" evidence="1">
    <location>
        <begin position="27"/>
        <end position="40"/>
    </location>
</feature>
<dbReference type="Proteomes" id="UP000011713">
    <property type="component" value="Unassembled WGS sequence"/>
</dbReference>
<dbReference type="VEuPathDB" id="FungiDB:HpaG806415"/>
<protein>
    <submittedName>
        <fullName evidence="2">Uncharacterized protein</fullName>
    </submittedName>
</protein>
<evidence type="ECO:0000256" key="1">
    <source>
        <dbReference type="SAM" id="MobiDB-lite"/>
    </source>
</evidence>
<organism evidence="2 3">
    <name type="scientific">Hyaloperonospora arabidopsidis (strain Emoy2)</name>
    <name type="common">Downy mildew agent</name>
    <name type="synonym">Peronospora arabidopsidis</name>
    <dbReference type="NCBI Taxonomy" id="559515"/>
    <lineage>
        <taxon>Eukaryota</taxon>
        <taxon>Sar</taxon>
        <taxon>Stramenopiles</taxon>
        <taxon>Oomycota</taxon>
        <taxon>Peronosporomycetes</taxon>
        <taxon>Peronosporales</taxon>
        <taxon>Peronosporaceae</taxon>
        <taxon>Hyaloperonospora</taxon>
    </lineage>
</organism>
<dbReference type="InParanoid" id="M4BJ38"/>
<dbReference type="EnsemblProtists" id="HpaT806415">
    <property type="protein sequence ID" value="HpaP806415"/>
    <property type="gene ID" value="HpaG806415"/>
</dbReference>
<reference evidence="2" key="2">
    <citation type="submission" date="2015-06" db="UniProtKB">
        <authorList>
            <consortium name="EnsemblProtists"/>
        </authorList>
    </citation>
    <scope>IDENTIFICATION</scope>
    <source>
        <strain evidence="2">Emoy2</strain>
    </source>
</reference>
<dbReference type="AlphaFoldDB" id="M4BJ38"/>